<evidence type="ECO:0000256" key="1">
    <source>
        <dbReference type="ARBA" id="ARBA00022737"/>
    </source>
</evidence>
<dbReference type="Proteomes" id="UP001303115">
    <property type="component" value="Unassembled WGS sequence"/>
</dbReference>
<dbReference type="InterPro" id="IPR001810">
    <property type="entry name" value="F-box_dom"/>
</dbReference>
<proteinExistence type="predicted"/>
<evidence type="ECO:0000313" key="6">
    <source>
        <dbReference type="EMBL" id="KAK4040803.1"/>
    </source>
</evidence>
<reference evidence="7" key="1">
    <citation type="journal article" date="2023" name="Mol. Phylogenet. Evol.">
        <title>Genome-scale phylogeny and comparative genomics of the fungal order Sordariales.</title>
        <authorList>
            <person name="Hensen N."/>
            <person name="Bonometti L."/>
            <person name="Westerberg I."/>
            <person name="Brannstrom I.O."/>
            <person name="Guillou S."/>
            <person name="Cros-Aarteil S."/>
            <person name="Calhoun S."/>
            <person name="Haridas S."/>
            <person name="Kuo A."/>
            <person name="Mondo S."/>
            <person name="Pangilinan J."/>
            <person name="Riley R."/>
            <person name="LaButti K."/>
            <person name="Andreopoulos B."/>
            <person name="Lipzen A."/>
            <person name="Chen C."/>
            <person name="Yan M."/>
            <person name="Daum C."/>
            <person name="Ng V."/>
            <person name="Clum A."/>
            <person name="Steindorff A."/>
            <person name="Ohm R.A."/>
            <person name="Martin F."/>
            <person name="Silar P."/>
            <person name="Natvig D.O."/>
            <person name="Lalanne C."/>
            <person name="Gautier V."/>
            <person name="Ament-Velasquez S.L."/>
            <person name="Kruys A."/>
            <person name="Hutchinson M.I."/>
            <person name="Powell A.J."/>
            <person name="Barry K."/>
            <person name="Miller A.N."/>
            <person name="Grigoriev I.V."/>
            <person name="Debuchy R."/>
            <person name="Gladieux P."/>
            <person name="Hiltunen Thoren M."/>
            <person name="Johannesson H."/>
        </authorList>
    </citation>
    <scope>NUCLEOTIDE SEQUENCE [LARGE SCALE GENOMIC DNA]</scope>
    <source>
        <strain evidence="7">CBS 284.82</strain>
    </source>
</reference>
<evidence type="ECO:0000313" key="7">
    <source>
        <dbReference type="Proteomes" id="UP001303115"/>
    </source>
</evidence>
<evidence type="ECO:0000256" key="4">
    <source>
        <dbReference type="SAM" id="MobiDB-lite"/>
    </source>
</evidence>
<dbReference type="SMART" id="SM00248">
    <property type="entry name" value="ANK"/>
    <property type="match status" value="5"/>
</dbReference>
<accession>A0AAN6PGZ7</accession>
<keyword evidence="2 3" id="KW-0040">ANK repeat</keyword>
<feature type="domain" description="F-box" evidence="5">
    <location>
        <begin position="19"/>
        <end position="64"/>
    </location>
</feature>
<feature type="repeat" description="ANK" evidence="3">
    <location>
        <begin position="260"/>
        <end position="286"/>
    </location>
</feature>
<sequence>MTNGTAQQFASTANPLVPTANLMSLATETIFFITGHLDEGDLWALTLVNHRFNSIATPLLWKSLSDNPERQKEVLLWAVEAGQHALLQNLLEKAVSPNFLYLSSILRSRLKDLLAARGLRGAVSPREDRAFEAEVFREKYCRSAIIRNYVRRQRGSAGLDLAMTDNDLEWNLTHADYQHTCSLRVFGIDRILGGTEDRQYWAWAPIHVAVLRGDNTALRMLLDHGADVNAQCSGLCDCAVPDLTGYSERNISVAPHRDRSVWTPLHVAMCTGNLDAARLLIARGASALVGSLIRQSYGVDRKCRLSMNAFQNVAWIGSVPMCRILMGTPRFRQFLDRCNLKLQTALHYAAAGGNIRTVGKLLLENGATFHFYEGDTPRLGGPRIRNDPLRLLCMHGKYDDARWLVYFCLDLYQGRALDPRPLYTRALAAVCDLRQPTAYNRLSLRAQQDQLYSLTAQDIDEFYQVDWQEVERSGLHRVTLAITLLSFGADANGTQEVPNPHQRSWYRTPLQIAASSQFHQMVGVLLSHGADYNKIGFNPIGIKQQDLADLPLMLAITRALFGRPKGNLAATQLLIKGTSLADIGEQSVLARLQALLWNGEGGYCNFMTQDAVWLSIAQMLLRHGAAAATSQKNWEAIVAFACVPTNLEYCKLLEKWRPIRGFSERTLTEMLRGALFGCGDWVEQKTPEDLELVKWVLGHCLNSEGRMLLSKDALLNHAEAALSAGRVLTANAVEECVWDTPDPDDQSGTQGTATSQDSADRQVSADSQSSAGRPDAVGSQGPADHQGTAGAQSASKM</sequence>
<keyword evidence="1" id="KW-0677">Repeat</keyword>
<organism evidence="6 7">
    <name type="scientific">Parachaetomium inaequale</name>
    <dbReference type="NCBI Taxonomy" id="2588326"/>
    <lineage>
        <taxon>Eukaryota</taxon>
        <taxon>Fungi</taxon>
        <taxon>Dikarya</taxon>
        <taxon>Ascomycota</taxon>
        <taxon>Pezizomycotina</taxon>
        <taxon>Sordariomycetes</taxon>
        <taxon>Sordariomycetidae</taxon>
        <taxon>Sordariales</taxon>
        <taxon>Chaetomiaceae</taxon>
        <taxon>Parachaetomium</taxon>
    </lineage>
</organism>
<dbReference type="PROSITE" id="PS50181">
    <property type="entry name" value="FBOX"/>
    <property type="match status" value="1"/>
</dbReference>
<dbReference type="EMBL" id="MU854369">
    <property type="protein sequence ID" value="KAK4040803.1"/>
    <property type="molecule type" value="Genomic_DNA"/>
</dbReference>
<dbReference type="Pfam" id="PF00023">
    <property type="entry name" value="Ank"/>
    <property type="match status" value="3"/>
</dbReference>
<dbReference type="InterPro" id="IPR002110">
    <property type="entry name" value="Ankyrin_rpt"/>
</dbReference>
<comment type="caution">
    <text evidence="6">The sequence shown here is derived from an EMBL/GenBank/DDBJ whole genome shotgun (WGS) entry which is preliminary data.</text>
</comment>
<dbReference type="PANTHER" id="PTHR24166:SF47">
    <property type="entry name" value="M-PHASE PHOSPHOPROTEIN 8"/>
    <property type="match status" value="1"/>
</dbReference>
<feature type="region of interest" description="Disordered" evidence="4">
    <location>
        <begin position="738"/>
        <end position="797"/>
    </location>
</feature>
<keyword evidence="7" id="KW-1185">Reference proteome</keyword>
<feature type="repeat" description="ANK" evidence="3">
    <location>
        <begin position="201"/>
        <end position="233"/>
    </location>
</feature>
<dbReference type="Pfam" id="PF13606">
    <property type="entry name" value="Ank_3"/>
    <property type="match status" value="1"/>
</dbReference>
<evidence type="ECO:0000256" key="3">
    <source>
        <dbReference type="PROSITE-ProRule" id="PRU00023"/>
    </source>
</evidence>
<dbReference type="AlphaFoldDB" id="A0AAN6PGZ7"/>
<dbReference type="PROSITE" id="PS50297">
    <property type="entry name" value="ANK_REP_REGION"/>
    <property type="match status" value="3"/>
</dbReference>
<dbReference type="SUPFAM" id="SSF48403">
    <property type="entry name" value="Ankyrin repeat"/>
    <property type="match status" value="2"/>
</dbReference>
<name>A0AAN6PGZ7_9PEZI</name>
<dbReference type="InterPro" id="IPR036770">
    <property type="entry name" value="Ankyrin_rpt-contain_sf"/>
</dbReference>
<gene>
    <name evidence="6" type="ORF">C8A01DRAFT_15379</name>
</gene>
<feature type="repeat" description="ANK" evidence="3">
    <location>
        <begin position="341"/>
        <end position="374"/>
    </location>
</feature>
<evidence type="ECO:0000259" key="5">
    <source>
        <dbReference type="PROSITE" id="PS50181"/>
    </source>
</evidence>
<dbReference type="PANTHER" id="PTHR24166">
    <property type="entry name" value="ROLLING PEBBLES, ISOFORM B"/>
    <property type="match status" value="1"/>
</dbReference>
<dbReference type="Gene3D" id="1.25.40.20">
    <property type="entry name" value="Ankyrin repeat-containing domain"/>
    <property type="match status" value="3"/>
</dbReference>
<dbReference type="InterPro" id="IPR050889">
    <property type="entry name" value="Dendritic_Spine_Reg/Scaffold"/>
</dbReference>
<protein>
    <submittedName>
        <fullName evidence="6">Ankyrin repeat domain-containing protein 17</fullName>
    </submittedName>
</protein>
<evidence type="ECO:0000256" key="2">
    <source>
        <dbReference type="ARBA" id="ARBA00023043"/>
    </source>
</evidence>
<dbReference type="PROSITE" id="PS50088">
    <property type="entry name" value="ANK_REPEAT"/>
    <property type="match status" value="3"/>
</dbReference>
<feature type="compositionally biased region" description="Polar residues" evidence="4">
    <location>
        <begin position="746"/>
        <end position="757"/>
    </location>
</feature>